<dbReference type="SUPFAM" id="SSF49299">
    <property type="entry name" value="PKD domain"/>
    <property type="match status" value="1"/>
</dbReference>
<dbReference type="SUPFAM" id="SSF49785">
    <property type="entry name" value="Galactose-binding domain-like"/>
    <property type="match status" value="1"/>
</dbReference>
<dbReference type="EMBL" id="VLKN01000005">
    <property type="protein sequence ID" value="TWI01804.1"/>
    <property type="molecule type" value="Genomic_DNA"/>
</dbReference>
<dbReference type="CDD" id="cd09597">
    <property type="entry name" value="M4_TLP"/>
    <property type="match status" value="1"/>
</dbReference>
<gene>
    <name evidence="14" type="ORF">IP90_02364</name>
</gene>
<dbReference type="RefSeq" id="WP_144899852.1">
    <property type="nucleotide sequence ID" value="NZ_VLKN01000005.1"/>
</dbReference>
<dbReference type="Gene3D" id="1.10.390.10">
    <property type="entry name" value="Neutral Protease Domain 2"/>
    <property type="match status" value="1"/>
</dbReference>
<dbReference type="InterPro" id="IPR001570">
    <property type="entry name" value="Peptidase_M4_C_domain"/>
</dbReference>
<dbReference type="InterPro" id="IPR011096">
    <property type="entry name" value="FTP_domain"/>
</dbReference>
<dbReference type="PANTHER" id="PTHR33794">
    <property type="entry name" value="BACILLOLYSIN"/>
    <property type="match status" value="1"/>
</dbReference>
<dbReference type="PRINTS" id="PR00730">
    <property type="entry name" value="THERMOLYSIN"/>
</dbReference>
<proteinExistence type="inferred from homology"/>
<feature type="compositionally biased region" description="Polar residues" evidence="10">
    <location>
        <begin position="599"/>
        <end position="613"/>
    </location>
</feature>
<dbReference type="InterPro" id="IPR023612">
    <property type="entry name" value="Peptidase_M4"/>
</dbReference>
<evidence type="ECO:0000256" key="1">
    <source>
        <dbReference type="ARBA" id="ARBA00009388"/>
    </source>
</evidence>
<comment type="caution">
    <text evidence="14">The sequence shown here is derived from an EMBL/GenBank/DDBJ whole genome shotgun (WGS) entry which is preliminary data.</text>
</comment>
<keyword evidence="4 11" id="KW-0732">Signal</keyword>
<dbReference type="GO" id="GO:0004252">
    <property type="term" value="F:serine-type endopeptidase activity"/>
    <property type="evidence" value="ECO:0007669"/>
    <property type="project" value="InterPro"/>
</dbReference>
<feature type="domain" description="PKD" evidence="12">
    <location>
        <begin position="533"/>
        <end position="613"/>
    </location>
</feature>
<feature type="signal peptide" evidence="11">
    <location>
        <begin position="1"/>
        <end position="28"/>
    </location>
</feature>
<dbReference type="AlphaFoldDB" id="A0A562L2W1"/>
<dbReference type="Gene3D" id="2.60.40.10">
    <property type="entry name" value="Immunoglobulins"/>
    <property type="match status" value="1"/>
</dbReference>
<dbReference type="Pfam" id="PF01447">
    <property type="entry name" value="Peptidase_M4"/>
    <property type="match status" value="1"/>
</dbReference>
<dbReference type="Pfam" id="PF02868">
    <property type="entry name" value="Peptidase_M4_C"/>
    <property type="match status" value="1"/>
</dbReference>
<name>A0A562L2W1_9GAMM</name>
<dbReference type="GO" id="GO:0004222">
    <property type="term" value="F:metalloendopeptidase activity"/>
    <property type="evidence" value="ECO:0007669"/>
    <property type="project" value="InterPro"/>
</dbReference>
<dbReference type="PROSITE" id="PS51829">
    <property type="entry name" value="P_HOMO_B"/>
    <property type="match status" value="1"/>
</dbReference>
<dbReference type="InterPro" id="IPR008979">
    <property type="entry name" value="Galactose-bd-like_sf"/>
</dbReference>
<evidence type="ECO:0000256" key="2">
    <source>
        <dbReference type="ARBA" id="ARBA00022670"/>
    </source>
</evidence>
<evidence type="ECO:0000256" key="8">
    <source>
        <dbReference type="ARBA" id="ARBA00023145"/>
    </source>
</evidence>
<evidence type="ECO:0000313" key="15">
    <source>
        <dbReference type="Proteomes" id="UP000315167"/>
    </source>
</evidence>
<evidence type="ECO:0000256" key="3">
    <source>
        <dbReference type="ARBA" id="ARBA00022723"/>
    </source>
</evidence>
<dbReference type="InterPro" id="IPR013783">
    <property type="entry name" value="Ig-like_fold"/>
</dbReference>
<dbReference type="Pfam" id="PF07504">
    <property type="entry name" value="FTP"/>
    <property type="match status" value="1"/>
</dbReference>
<sequence>MSKFKQGSRYLLAVSPLALALVAASAQAANRVDLQRKDVAQLNRQYTAVSAAVGRPAAVGERHAELLGLGTESTLSLVKATEPVKGVTNRRYVQQFRGIPIFGESIVVGEDANGNVRTLFGRMVTDLEREVPATVAPGIPSSQAIAIAKRARLGAGLATKVVQGERSQQMIYVDDNGRARLSHVVSFFADARKGGAPTSPVVIVDAQTGAILKQWDALANAEIGTGPGGNEKIGQYEYGNDYGYLDVAQSGSTCTMESDKVKTVNLNHGTSSNTAYSYACPRNTVKSINGAYSPMNDAHYFGHVVFDMYNDYLGAAPLTNKVTLKAHYSSNYENAFWDPNTQTMSFGDGASRYHPLVSLDVLSHEVSHGYTNQNSDLVYSGQSGGINEAYSDISAEAAEDFSRGAADFMIGADIFKGNGAMRYMDDPTRDGRSIGHADNYYNGMDVHFSSGVYNKAFYTLVHSGGWSTRDAFLAFARANRDYWTPSTNFDQGSCGVGQAAIDMGKNVDDVIAAFDVVGVSTAGCAFDGGGGDDNQAPTAGFSTSVNGLTVAFTDASSDSDGSIASRSWNFGDGSSSTETSPSHTYAAAGQYAVTLTVTDNEGVTDTESKTVTVSDGGGGGDEPQTYSNTADYPIRDFSIVESPITITGRQGNAGYTEVTVDIRHTARGDLKVDVVAPDGTTYNLVNRTGGGTDNVQGKYVGTLPEVKNGTWKLRVVDYGWFDSGYINSWSIKF</sequence>
<dbReference type="SMART" id="SM00089">
    <property type="entry name" value="PKD"/>
    <property type="match status" value="1"/>
</dbReference>
<evidence type="ECO:0000256" key="4">
    <source>
        <dbReference type="ARBA" id="ARBA00022729"/>
    </source>
</evidence>
<feature type="domain" description="P/Homo B" evidence="13">
    <location>
        <begin position="621"/>
        <end position="733"/>
    </location>
</feature>
<dbReference type="Gene3D" id="2.60.120.260">
    <property type="entry name" value="Galactose-binding domain-like"/>
    <property type="match status" value="1"/>
</dbReference>
<keyword evidence="2" id="KW-0645">Protease</keyword>
<evidence type="ECO:0000256" key="7">
    <source>
        <dbReference type="ARBA" id="ARBA00023049"/>
    </source>
</evidence>
<dbReference type="InterPro" id="IPR000601">
    <property type="entry name" value="PKD_dom"/>
</dbReference>
<keyword evidence="15" id="KW-1185">Reference proteome</keyword>
<dbReference type="SUPFAM" id="SSF55486">
    <property type="entry name" value="Metalloproteases ('zincins'), catalytic domain"/>
    <property type="match status" value="1"/>
</dbReference>
<dbReference type="CDD" id="cd00146">
    <property type="entry name" value="PKD"/>
    <property type="match status" value="1"/>
</dbReference>
<dbReference type="InterPro" id="IPR027268">
    <property type="entry name" value="Peptidase_M4/M1_CTD_sf"/>
</dbReference>
<feature type="region of interest" description="Disordered" evidence="10">
    <location>
        <begin position="599"/>
        <end position="629"/>
    </location>
</feature>
<dbReference type="GO" id="GO:0006508">
    <property type="term" value="P:proteolysis"/>
    <property type="evidence" value="ECO:0007669"/>
    <property type="project" value="UniProtKB-KW"/>
</dbReference>
<evidence type="ECO:0000256" key="9">
    <source>
        <dbReference type="PIRSR" id="PIRSR623612-1"/>
    </source>
</evidence>
<evidence type="ECO:0000256" key="6">
    <source>
        <dbReference type="ARBA" id="ARBA00022833"/>
    </source>
</evidence>
<keyword evidence="8" id="KW-0865">Zymogen</keyword>
<dbReference type="InterPro" id="IPR022409">
    <property type="entry name" value="PKD/Chitinase_dom"/>
</dbReference>
<protein>
    <submittedName>
        <fullName evidence="14">Vibriolysin</fullName>
    </submittedName>
</protein>
<dbReference type="Pfam" id="PF01483">
    <property type="entry name" value="P_proprotein"/>
    <property type="match status" value="1"/>
</dbReference>
<keyword evidence="7" id="KW-0482">Metalloprotease</keyword>
<dbReference type="InterPro" id="IPR002884">
    <property type="entry name" value="P_dom"/>
</dbReference>
<dbReference type="Gene3D" id="3.10.450.40">
    <property type="match status" value="1"/>
</dbReference>
<dbReference type="Gene3D" id="3.10.170.10">
    <property type="match status" value="1"/>
</dbReference>
<dbReference type="PANTHER" id="PTHR33794:SF1">
    <property type="entry name" value="BACILLOLYSIN"/>
    <property type="match status" value="1"/>
</dbReference>
<keyword evidence="5" id="KW-0378">Hydrolase</keyword>
<accession>A0A562L2W1</accession>
<dbReference type="InterPro" id="IPR013856">
    <property type="entry name" value="Peptidase_M4_domain"/>
</dbReference>
<keyword evidence="6" id="KW-0862">Zinc</keyword>
<evidence type="ECO:0000256" key="5">
    <source>
        <dbReference type="ARBA" id="ARBA00022801"/>
    </source>
</evidence>
<dbReference type="InterPro" id="IPR035986">
    <property type="entry name" value="PKD_dom_sf"/>
</dbReference>
<evidence type="ECO:0000259" key="12">
    <source>
        <dbReference type="PROSITE" id="PS50093"/>
    </source>
</evidence>
<dbReference type="GO" id="GO:0046872">
    <property type="term" value="F:metal ion binding"/>
    <property type="evidence" value="ECO:0007669"/>
    <property type="project" value="UniProtKB-KW"/>
</dbReference>
<organism evidence="14 15">
    <name type="scientific">Luteimonas cucumeris</name>
    <dbReference type="NCBI Taxonomy" id="985012"/>
    <lineage>
        <taxon>Bacteria</taxon>
        <taxon>Pseudomonadati</taxon>
        <taxon>Pseudomonadota</taxon>
        <taxon>Gammaproteobacteria</taxon>
        <taxon>Lysobacterales</taxon>
        <taxon>Lysobacteraceae</taxon>
        <taxon>Luteimonas</taxon>
    </lineage>
</organism>
<dbReference type="OrthoDB" id="9790784at2"/>
<dbReference type="Gene3D" id="3.10.450.490">
    <property type="match status" value="1"/>
</dbReference>
<comment type="similarity">
    <text evidence="1">Belongs to the peptidase M4 family.</text>
</comment>
<reference evidence="14 15" key="1">
    <citation type="journal article" date="2015" name="Stand. Genomic Sci.">
        <title>Genomic Encyclopedia of Bacterial and Archaeal Type Strains, Phase III: the genomes of soil and plant-associated and newly described type strains.</title>
        <authorList>
            <person name="Whitman W.B."/>
            <person name="Woyke T."/>
            <person name="Klenk H.P."/>
            <person name="Zhou Y."/>
            <person name="Lilburn T.G."/>
            <person name="Beck B.J."/>
            <person name="De Vos P."/>
            <person name="Vandamme P."/>
            <person name="Eisen J.A."/>
            <person name="Garrity G."/>
            <person name="Hugenholtz P."/>
            <person name="Kyrpides N.C."/>
        </authorList>
    </citation>
    <scope>NUCLEOTIDE SEQUENCE [LARGE SCALE GENOMIC DNA]</scope>
    <source>
        <strain evidence="14 15">CGMCC 1.10821</strain>
    </source>
</reference>
<feature type="chain" id="PRO_5022021158" evidence="11">
    <location>
        <begin position="29"/>
        <end position="733"/>
    </location>
</feature>
<feature type="active site" description="Proton donor" evidence="9">
    <location>
        <position position="447"/>
    </location>
</feature>
<evidence type="ECO:0000256" key="10">
    <source>
        <dbReference type="SAM" id="MobiDB-lite"/>
    </source>
</evidence>
<dbReference type="InterPro" id="IPR050728">
    <property type="entry name" value="Zinc_Metalloprotease_M4"/>
</dbReference>
<dbReference type="Pfam" id="PF18911">
    <property type="entry name" value="PKD_4"/>
    <property type="match status" value="1"/>
</dbReference>
<dbReference type="PROSITE" id="PS50093">
    <property type="entry name" value="PKD"/>
    <property type="match status" value="1"/>
</dbReference>
<evidence type="ECO:0000313" key="14">
    <source>
        <dbReference type="EMBL" id="TWI01804.1"/>
    </source>
</evidence>
<feature type="active site" evidence="9">
    <location>
        <position position="365"/>
    </location>
</feature>
<dbReference type="Proteomes" id="UP000315167">
    <property type="component" value="Unassembled WGS sequence"/>
</dbReference>
<evidence type="ECO:0000259" key="13">
    <source>
        <dbReference type="PROSITE" id="PS51829"/>
    </source>
</evidence>
<keyword evidence="3" id="KW-0479">Metal-binding</keyword>
<evidence type="ECO:0000256" key="11">
    <source>
        <dbReference type="SAM" id="SignalP"/>
    </source>
</evidence>